<dbReference type="Pfam" id="PF13621">
    <property type="entry name" value="Cupin_8"/>
    <property type="match status" value="1"/>
</dbReference>
<protein>
    <recommendedName>
        <fullName evidence="1">JmjC domain-containing protein</fullName>
    </recommendedName>
</protein>
<evidence type="ECO:0000259" key="1">
    <source>
        <dbReference type="PROSITE" id="PS51184"/>
    </source>
</evidence>
<dbReference type="Gene3D" id="2.60.120.650">
    <property type="entry name" value="Cupin"/>
    <property type="match status" value="1"/>
</dbReference>
<dbReference type="EMBL" id="KQ474077">
    <property type="protein sequence ID" value="KPV75703.1"/>
    <property type="molecule type" value="Genomic_DNA"/>
</dbReference>
<proteinExistence type="predicted"/>
<dbReference type="SMART" id="SM00558">
    <property type="entry name" value="JmjC"/>
    <property type="match status" value="1"/>
</dbReference>
<dbReference type="PANTHER" id="PTHR12480">
    <property type="entry name" value="ARGININE DEMETHYLASE AND LYSYL-HYDROXYLASE JMJD"/>
    <property type="match status" value="1"/>
</dbReference>
<dbReference type="Proteomes" id="UP000053890">
    <property type="component" value="Unassembled WGS sequence"/>
</dbReference>
<dbReference type="GO" id="GO:0005634">
    <property type="term" value="C:nucleus"/>
    <property type="evidence" value="ECO:0007669"/>
    <property type="project" value="TreeGrafter"/>
</dbReference>
<dbReference type="GO" id="GO:0043565">
    <property type="term" value="F:sequence-specific DNA binding"/>
    <property type="evidence" value="ECO:0007669"/>
    <property type="project" value="TreeGrafter"/>
</dbReference>
<dbReference type="STRING" id="578459.A0A194S4N8"/>
<dbReference type="SUPFAM" id="SSF51197">
    <property type="entry name" value="Clavaminate synthase-like"/>
    <property type="match status" value="1"/>
</dbReference>
<reference evidence="2 3" key="1">
    <citation type="journal article" date="2015" name="Front. Microbiol.">
        <title>Genome sequence of the plant growth promoting endophytic yeast Rhodotorula graminis WP1.</title>
        <authorList>
            <person name="Firrincieli A."/>
            <person name="Otillar R."/>
            <person name="Salamov A."/>
            <person name="Schmutz J."/>
            <person name="Khan Z."/>
            <person name="Redman R.S."/>
            <person name="Fleck N.D."/>
            <person name="Lindquist E."/>
            <person name="Grigoriev I.V."/>
            <person name="Doty S.L."/>
        </authorList>
    </citation>
    <scope>NUCLEOTIDE SEQUENCE [LARGE SCALE GENOMIC DNA]</scope>
    <source>
        <strain evidence="2 3">WP1</strain>
    </source>
</reference>
<dbReference type="InterPro" id="IPR041667">
    <property type="entry name" value="Cupin_8"/>
</dbReference>
<dbReference type="GeneID" id="28976933"/>
<dbReference type="RefSeq" id="XP_018271752.1">
    <property type="nucleotide sequence ID" value="XM_018416485.1"/>
</dbReference>
<evidence type="ECO:0000313" key="2">
    <source>
        <dbReference type="EMBL" id="KPV75703.1"/>
    </source>
</evidence>
<name>A0A194S4N8_RHOGW</name>
<dbReference type="GO" id="GO:0016706">
    <property type="term" value="F:2-oxoglutarate-dependent dioxygenase activity"/>
    <property type="evidence" value="ECO:0007669"/>
    <property type="project" value="TreeGrafter"/>
</dbReference>
<gene>
    <name evidence="2" type="ORF">RHOBADRAFT_52737</name>
</gene>
<dbReference type="GO" id="GO:0005737">
    <property type="term" value="C:cytoplasm"/>
    <property type="evidence" value="ECO:0007669"/>
    <property type="project" value="TreeGrafter"/>
</dbReference>
<dbReference type="PANTHER" id="PTHR12480:SF6">
    <property type="entry name" value="2-OXOGLUTARATE AND IRON-DEPENDENT OXYGENASE JMJD4"/>
    <property type="match status" value="1"/>
</dbReference>
<dbReference type="InterPro" id="IPR050910">
    <property type="entry name" value="JMJD6_ArgDemeth/LysHydrox"/>
</dbReference>
<dbReference type="OrthoDB" id="424465at2759"/>
<evidence type="ECO:0000313" key="3">
    <source>
        <dbReference type="Proteomes" id="UP000053890"/>
    </source>
</evidence>
<dbReference type="PROSITE" id="PS51184">
    <property type="entry name" value="JMJC"/>
    <property type="match status" value="1"/>
</dbReference>
<accession>A0A194S4N8</accession>
<dbReference type="GO" id="GO:0045905">
    <property type="term" value="P:positive regulation of translational termination"/>
    <property type="evidence" value="ECO:0007669"/>
    <property type="project" value="TreeGrafter"/>
</dbReference>
<keyword evidence="3" id="KW-1185">Reference proteome</keyword>
<dbReference type="InterPro" id="IPR003347">
    <property type="entry name" value="JmjC_dom"/>
</dbReference>
<sequence>MSSPAVARLEPAQCSYTYFRQHHLLPNTPCLFPRTLVERWPLLSRWLDKHGNLDWNHLEDQYGALEVTCIDLAPVADEPAPSTFASLLHLWRRGDGRAKYLKDWHLPLAVFRAGERDVKGKGKERVRDEVYEVPDVCLDDWLNEYEGDEGAGRRDDFRFVYVGGGDTFTPLHRDIYSSYSISTQIYGSKRWYLFPPSCTPSLRPLIVAAERQGSSVNCDAWPDVLKADFRAQGMLVVEQAAGETIFVPSGWFHSVHNLSHPTLSLNHNWLNSHILPAVYSALAYEAARCREAVDDVRDMLVEQARREGKGEDGWRREWEETVDGLVERSEGWSWPTFWRMTLNTLSNLDVSTSTLAERARRSRWPPVPPEVRPSVAFVVSQVRPLVDDFCAREEQEWRWLDGLDRVLEEVEGELERLAM</sequence>
<feature type="domain" description="JmjC" evidence="1">
    <location>
        <begin position="122"/>
        <end position="286"/>
    </location>
</feature>
<dbReference type="AlphaFoldDB" id="A0A194S4N8"/>
<organism evidence="2 3">
    <name type="scientific">Rhodotorula graminis (strain WP1)</name>
    <dbReference type="NCBI Taxonomy" id="578459"/>
    <lineage>
        <taxon>Eukaryota</taxon>
        <taxon>Fungi</taxon>
        <taxon>Dikarya</taxon>
        <taxon>Basidiomycota</taxon>
        <taxon>Pucciniomycotina</taxon>
        <taxon>Microbotryomycetes</taxon>
        <taxon>Sporidiobolales</taxon>
        <taxon>Sporidiobolaceae</taxon>
        <taxon>Rhodotorula</taxon>
    </lineage>
</organism>
<dbReference type="OMA" id="HPCMFSR"/>